<name>A0A834MGN7_RHYFE</name>
<keyword evidence="3" id="KW-1185">Reference proteome</keyword>
<evidence type="ECO:0000313" key="3">
    <source>
        <dbReference type="Proteomes" id="UP000625711"/>
    </source>
</evidence>
<comment type="caution">
    <text evidence="2">The sequence shown here is derived from an EMBL/GenBank/DDBJ whole genome shotgun (WGS) entry which is preliminary data.</text>
</comment>
<feature type="compositionally biased region" description="Basic and acidic residues" evidence="1">
    <location>
        <begin position="51"/>
        <end position="63"/>
    </location>
</feature>
<evidence type="ECO:0000256" key="1">
    <source>
        <dbReference type="SAM" id="MobiDB-lite"/>
    </source>
</evidence>
<dbReference type="AlphaFoldDB" id="A0A834MGN7"/>
<dbReference type="Proteomes" id="UP000625711">
    <property type="component" value="Unassembled WGS sequence"/>
</dbReference>
<proteinExistence type="predicted"/>
<dbReference type="EMBL" id="JAACXV010000371">
    <property type="protein sequence ID" value="KAF7279285.1"/>
    <property type="molecule type" value="Genomic_DNA"/>
</dbReference>
<accession>A0A834MGN7</accession>
<gene>
    <name evidence="2" type="ORF">GWI33_007481</name>
</gene>
<reference evidence="2" key="1">
    <citation type="submission" date="2020-08" db="EMBL/GenBank/DDBJ databases">
        <title>Genome sequencing and assembly of the red palm weevil Rhynchophorus ferrugineus.</title>
        <authorList>
            <person name="Dias G.B."/>
            <person name="Bergman C.M."/>
            <person name="Manee M."/>
        </authorList>
    </citation>
    <scope>NUCLEOTIDE SEQUENCE</scope>
    <source>
        <strain evidence="2">AA-2017</strain>
        <tissue evidence="2">Whole larva</tissue>
    </source>
</reference>
<feature type="region of interest" description="Disordered" evidence="1">
    <location>
        <begin position="1"/>
        <end position="88"/>
    </location>
</feature>
<feature type="region of interest" description="Disordered" evidence="1">
    <location>
        <begin position="124"/>
        <end position="145"/>
    </location>
</feature>
<evidence type="ECO:0000313" key="2">
    <source>
        <dbReference type="EMBL" id="KAF7279285.1"/>
    </source>
</evidence>
<protein>
    <submittedName>
        <fullName evidence="2">Uncharacterized protein</fullName>
    </submittedName>
</protein>
<organism evidence="2 3">
    <name type="scientific">Rhynchophorus ferrugineus</name>
    <name type="common">Red palm weevil</name>
    <name type="synonym">Curculio ferrugineus</name>
    <dbReference type="NCBI Taxonomy" id="354439"/>
    <lineage>
        <taxon>Eukaryota</taxon>
        <taxon>Metazoa</taxon>
        <taxon>Ecdysozoa</taxon>
        <taxon>Arthropoda</taxon>
        <taxon>Hexapoda</taxon>
        <taxon>Insecta</taxon>
        <taxon>Pterygota</taxon>
        <taxon>Neoptera</taxon>
        <taxon>Endopterygota</taxon>
        <taxon>Coleoptera</taxon>
        <taxon>Polyphaga</taxon>
        <taxon>Cucujiformia</taxon>
        <taxon>Curculionidae</taxon>
        <taxon>Dryophthorinae</taxon>
        <taxon>Rhynchophorus</taxon>
    </lineage>
</organism>
<sequence length="145" mass="16028">MDGAMFDYTSFPRRRKSRTGLGLANLEDRERQNQTNQAKEQFVHKLTGFKGRKDEIGDSRDGRTPAIAPSPRIRPPRRHGTIGGPLIVHPYSCNGARSSPRPADDVGRELSDLYPARACSISVAAPTAPSAEPRSFGRTRQENEL</sequence>